<accession>A0A6A6F4C4</accession>
<evidence type="ECO:0000313" key="1">
    <source>
        <dbReference type="EMBL" id="KAF2207999.1"/>
    </source>
</evidence>
<gene>
    <name evidence="1" type="ORF">CERZMDRAFT_88085</name>
</gene>
<sequence>MCERIADNDLPSHATISTPFKTAFMVMAMQHSSIATMLLARGSQVIAASMDRNLNTEDGCCVGKKWATAGCLNAKHHSRKHEHKQQKDCLQTGLYIGPNETEVENKLSLTHEVNLRIAEIISLADIPRVENDKFGEVVVLNLLLCTKIIKSAPGSAILKMAPTMQLFPSISL</sequence>
<reference evidence="1" key="1">
    <citation type="journal article" date="2020" name="Stud. Mycol.">
        <title>101 Dothideomycetes genomes: a test case for predicting lifestyles and emergence of pathogens.</title>
        <authorList>
            <person name="Haridas S."/>
            <person name="Albert R."/>
            <person name="Binder M."/>
            <person name="Bloem J."/>
            <person name="Labutti K."/>
            <person name="Salamov A."/>
            <person name="Andreopoulos B."/>
            <person name="Baker S."/>
            <person name="Barry K."/>
            <person name="Bills G."/>
            <person name="Bluhm B."/>
            <person name="Cannon C."/>
            <person name="Castanera R."/>
            <person name="Culley D."/>
            <person name="Daum C."/>
            <person name="Ezra D."/>
            <person name="Gonzalez J."/>
            <person name="Henrissat B."/>
            <person name="Kuo A."/>
            <person name="Liang C."/>
            <person name="Lipzen A."/>
            <person name="Lutzoni F."/>
            <person name="Magnuson J."/>
            <person name="Mondo S."/>
            <person name="Nolan M."/>
            <person name="Ohm R."/>
            <person name="Pangilinan J."/>
            <person name="Park H.-J."/>
            <person name="Ramirez L."/>
            <person name="Alfaro M."/>
            <person name="Sun H."/>
            <person name="Tritt A."/>
            <person name="Yoshinaga Y."/>
            <person name="Zwiers L.-H."/>
            <person name="Turgeon B."/>
            <person name="Goodwin S."/>
            <person name="Spatafora J."/>
            <person name="Crous P."/>
            <person name="Grigoriev I."/>
        </authorList>
    </citation>
    <scope>NUCLEOTIDE SEQUENCE</scope>
    <source>
        <strain evidence="1">SCOH1-5</strain>
    </source>
</reference>
<protein>
    <submittedName>
        <fullName evidence="1">Uncharacterized protein</fullName>
    </submittedName>
</protein>
<dbReference type="AlphaFoldDB" id="A0A6A6F4C4"/>
<dbReference type="EMBL" id="ML992698">
    <property type="protein sequence ID" value="KAF2207999.1"/>
    <property type="molecule type" value="Genomic_DNA"/>
</dbReference>
<proteinExistence type="predicted"/>
<keyword evidence="2" id="KW-1185">Reference proteome</keyword>
<dbReference type="Proteomes" id="UP000799539">
    <property type="component" value="Unassembled WGS sequence"/>
</dbReference>
<name>A0A6A6F4C4_9PEZI</name>
<organism evidence="1 2">
    <name type="scientific">Cercospora zeae-maydis SCOH1-5</name>
    <dbReference type="NCBI Taxonomy" id="717836"/>
    <lineage>
        <taxon>Eukaryota</taxon>
        <taxon>Fungi</taxon>
        <taxon>Dikarya</taxon>
        <taxon>Ascomycota</taxon>
        <taxon>Pezizomycotina</taxon>
        <taxon>Dothideomycetes</taxon>
        <taxon>Dothideomycetidae</taxon>
        <taxon>Mycosphaerellales</taxon>
        <taxon>Mycosphaerellaceae</taxon>
        <taxon>Cercospora</taxon>
    </lineage>
</organism>
<evidence type="ECO:0000313" key="2">
    <source>
        <dbReference type="Proteomes" id="UP000799539"/>
    </source>
</evidence>